<dbReference type="AlphaFoldDB" id="A0A3D1JE27"/>
<evidence type="ECO:0000313" key="3">
    <source>
        <dbReference type="Proteomes" id="UP000264141"/>
    </source>
</evidence>
<evidence type="ECO:0000313" key="2">
    <source>
        <dbReference type="EMBL" id="HCE16840.1"/>
    </source>
</evidence>
<proteinExistence type="predicted"/>
<dbReference type="EMBL" id="DPBP01000014">
    <property type="protein sequence ID" value="HCE16840.1"/>
    <property type="molecule type" value="Genomic_DNA"/>
</dbReference>
<gene>
    <name evidence="2" type="ORF">DEQ80_03180</name>
</gene>
<sequence length="103" mass="11481">MAPALPPEKAVGKGTGDECTSPPGLENREPPSAGRLQASERIRRMIPVRREKIGRRTMYFLDKIISVDSGSTEGQQRFTPSHPAFLPPCFGSLKERHRLHAHH</sequence>
<dbReference type="Proteomes" id="UP000264141">
    <property type="component" value="Unassembled WGS sequence"/>
</dbReference>
<comment type="caution">
    <text evidence="2">The sequence shown here is derived from an EMBL/GenBank/DDBJ whole genome shotgun (WGS) entry which is preliminary data.</text>
</comment>
<accession>A0A3D1JE27</accession>
<reference evidence="2 3" key="1">
    <citation type="journal article" date="2018" name="Nat. Biotechnol.">
        <title>A standardized bacterial taxonomy based on genome phylogeny substantially revises the tree of life.</title>
        <authorList>
            <person name="Parks D.H."/>
            <person name="Chuvochina M."/>
            <person name="Waite D.W."/>
            <person name="Rinke C."/>
            <person name="Skarshewski A."/>
            <person name="Chaumeil P.A."/>
            <person name="Hugenholtz P."/>
        </authorList>
    </citation>
    <scope>NUCLEOTIDE SEQUENCE [LARGE SCALE GENOMIC DNA]</scope>
    <source>
        <strain evidence="2">UBA8781</strain>
    </source>
</reference>
<name>A0A3D1JE27_9CHLR</name>
<organism evidence="2 3">
    <name type="scientific">Anaerolinea thermolimosa</name>
    <dbReference type="NCBI Taxonomy" id="229919"/>
    <lineage>
        <taxon>Bacteria</taxon>
        <taxon>Bacillati</taxon>
        <taxon>Chloroflexota</taxon>
        <taxon>Anaerolineae</taxon>
        <taxon>Anaerolineales</taxon>
        <taxon>Anaerolineaceae</taxon>
        <taxon>Anaerolinea</taxon>
    </lineage>
</organism>
<evidence type="ECO:0000256" key="1">
    <source>
        <dbReference type="SAM" id="MobiDB-lite"/>
    </source>
</evidence>
<feature type="region of interest" description="Disordered" evidence="1">
    <location>
        <begin position="1"/>
        <end position="40"/>
    </location>
</feature>
<protein>
    <submittedName>
        <fullName evidence="2">Uncharacterized protein</fullName>
    </submittedName>
</protein>